<reference evidence="3 4" key="1">
    <citation type="submission" date="2024-10" db="EMBL/GenBank/DDBJ databases">
        <title>Updated reference genomes for cyclostephanoid diatoms.</title>
        <authorList>
            <person name="Roberts W.R."/>
            <person name="Alverson A.J."/>
        </authorList>
    </citation>
    <scope>NUCLEOTIDE SEQUENCE [LARGE SCALE GENOMIC DNA]</scope>
    <source>
        <strain evidence="3 4">AJA010-31</strain>
    </source>
</reference>
<dbReference type="PROSITE" id="PS51518">
    <property type="entry name" value="SGF29_C"/>
    <property type="match status" value="1"/>
</dbReference>
<dbReference type="Gene3D" id="2.30.30.140">
    <property type="match status" value="2"/>
</dbReference>
<dbReference type="InterPro" id="IPR010750">
    <property type="entry name" value="SGF29_tudor-like_dom"/>
</dbReference>
<proteinExistence type="predicted"/>
<keyword evidence="4" id="KW-1185">Reference proteome</keyword>
<protein>
    <recommendedName>
        <fullName evidence="2">SGF29 C-terminal domain-containing protein</fullName>
    </recommendedName>
</protein>
<feature type="region of interest" description="Disordered" evidence="1">
    <location>
        <begin position="93"/>
        <end position="113"/>
    </location>
</feature>
<feature type="region of interest" description="Disordered" evidence="1">
    <location>
        <begin position="266"/>
        <end position="290"/>
    </location>
</feature>
<evidence type="ECO:0000256" key="1">
    <source>
        <dbReference type="SAM" id="MobiDB-lite"/>
    </source>
</evidence>
<dbReference type="PANTHER" id="PTHR21539">
    <property type="entry name" value="SAGA-ASSOCIATED FACTOR 29"/>
    <property type="match status" value="1"/>
</dbReference>
<feature type="domain" description="SGF29 C-terminal" evidence="2">
    <location>
        <begin position="296"/>
        <end position="432"/>
    </location>
</feature>
<dbReference type="Pfam" id="PF07039">
    <property type="entry name" value="SGF29_Tudor"/>
    <property type="match status" value="1"/>
</dbReference>
<evidence type="ECO:0000313" key="4">
    <source>
        <dbReference type="Proteomes" id="UP001530400"/>
    </source>
</evidence>
<feature type="compositionally biased region" description="Basic and acidic residues" evidence="1">
    <location>
        <begin position="95"/>
        <end position="112"/>
    </location>
</feature>
<dbReference type="PANTHER" id="PTHR21539:SF0">
    <property type="entry name" value="SAGA-ASSOCIATED FACTOR 29"/>
    <property type="match status" value="1"/>
</dbReference>
<dbReference type="AlphaFoldDB" id="A0ABD3NLY6"/>
<feature type="compositionally biased region" description="Low complexity" evidence="1">
    <location>
        <begin position="266"/>
        <end position="284"/>
    </location>
</feature>
<comment type="caution">
    <text evidence="3">The sequence shown here is derived from an EMBL/GenBank/DDBJ whole genome shotgun (WGS) entry which is preliminary data.</text>
</comment>
<gene>
    <name evidence="3" type="ORF">ACHAWO_005778</name>
</gene>
<dbReference type="InterPro" id="IPR037802">
    <property type="entry name" value="SGF29"/>
</dbReference>
<sequence length="437" mass="48467">MSFQFTAASNTDETILESYLESLSTSSFPNEIRRVLEHLRYLNSEVEVDVERWREGQDRVLEEIKQGVLQFRHDFVHNDEEAADEVIRAAWRKRSRDDDGSDADRSNKKADVDQYAAVGQSNVQSAVSSQRVPTNEQVLSYLASNNPHLFDQQEQISEQYARLKQLSAQRIETAHQLRNMIDTALGRLDRDLIDFEQELGIASASTEVNAGASVSTSTLSTAACTALATQPPPAARARAPLTSAPVLDQSALQSLDKLDNKLNKNQKSILRRASTTTSTSSATTPNPALLSRSNSVALPISPSAGTFAQRPKDLAAIQVTPNSVDWILAKILSFDKSTKVYTLSDEDIAEEKIYTIPSTRVIPLNKTLQFKRGDIIYAVYPDTTSFYSATVSSYKGNFVMVHFRDDSDEFGVTHEKAVPVWLAMKVPDSSKRSQLTV</sequence>
<accession>A0ABD3NLY6</accession>
<evidence type="ECO:0000313" key="3">
    <source>
        <dbReference type="EMBL" id="KAL3774570.1"/>
    </source>
</evidence>
<dbReference type="Gene3D" id="6.10.140.1740">
    <property type="match status" value="1"/>
</dbReference>
<evidence type="ECO:0000259" key="2">
    <source>
        <dbReference type="PROSITE" id="PS51518"/>
    </source>
</evidence>
<dbReference type="InterPro" id="IPR047288">
    <property type="entry name" value="Tudor_SGF29_rpt1"/>
</dbReference>
<dbReference type="CDD" id="cd20393">
    <property type="entry name" value="Tudor_SGF29_rpt1"/>
    <property type="match status" value="1"/>
</dbReference>
<dbReference type="Proteomes" id="UP001530400">
    <property type="component" value="Unassembled WGS sequence"/>
</dbReference>
<name>A0ABD3NLY6_9STRA</name>
<dbReference type="EMBL" id="JALLPJ020001187">
    <property type="protein sequence ID" value="KAL3774570.1"/>
    <property type="molecule type" value="Genomic_DNA"/>
</dbReference>
<organism evidence="3 4">
    <name type="scientific">Cyclotella atomus</name>
    <dbReference type="NCBI Taxonomy" id="382360"/>
    <lineage>
        <taxon>Eukaryota</taxon>
        <taxon>Sar</taxon>
        <taxon>Stramenopiles</taxon>
        <taxon>Ochrophyta</taxon>
        <taxon>Bacillariophyta</taxon>
        <taxon>Coscinodiscophyceae</taxon>
        <taxon>Thalassiosirophycidae</taxon>
        <taxon>Stephanodiscales</taxon>
        <taxon>Stephanodiscaceae</taxon>
        <taxon>Cyclotella</taxon>
    </lineage>
</organism>